<dbReference type="RefSeq" id="WP_112746438.1">
    <property type="nucleotide sequence ID" value="NZ_QMFY01000003.1"/>
</dbReference>
<dbReference type="AlphaFoldDB" id="A0A364Y6H3"/>
<evidence type="ECO:0008006" key="4">
    <source>
        <dbReference type="Google" id="ProtNLM"/>
    </source>
</evidence>
<dbReference type="NCBIfam" id="TIGR04131">
    <property type="entry name" value="Bac_Flav_CTERM"/>
    <property type="match status" value="1"/>
</dbReference>
<keyword evidence="3" id="KW-1185">Reference proteome</keyword>
<proteinExistence type="predicted"/>
<accession>A0A364Y6H3</accession>
<dbReference type="InterPro" id="IPR026341">
    <property type="entry name" value="T9SS_type_B"/>
</dbReference>
<gene>
    <name evidence="2" type="ORF">DQQ10_08585</name>
</gene>
<dbReference type="OrthoDB" id="631648at2"/>
<keyword evidence="1" id="KW-0732">Signal</keyword>
<sequence length="630" mass="68946">MRRRFHIILILLNCFFLTAAYAQPYMGNNNLMEVDQIKGCAPFEFTVKHPACGAGNCTALFLDPTNPSIVLGTKQPFFDGDLLTRADAGGFILQIVTASSTTNDDLLMEVIPNVTPTFNVYACQNGSVQVDITDAQFDHYKIAGAGPEVTRDQGDPPFVYNFPMPYPADAVIRVRGVDDNMADNCDESSKTVPIATIPPIAIRSVSVPDANIVELTHDANPAIQYRLMIATDNETTFTPDKTIYDPPTNIETLGSLSPDNHYYCLRLDIISPCNNAVMGNSNVVCSINFDATALNNVNELTWTTGASTTGLTLHKDNTPIPVASSPYMDNSVVCNTPYIYQLTANFGAATSTSLTKTIRATSTNIPDKVANISTAVEGTQVTLDWQQPSGYTASAYTIRKTVGQNTGPIANVAALTFTDNAYVPEACYTIQYKDFCGNTSIISDPACPIVLSHVLRADNTIDLNWTNYVGWAQGVDVYEVYQDGTLLTTTSGTTHTVPNDAVQQVHVYEIVAIPREITVPPVIVSSSNLLETIKAPNLFYPTAFVPESPIAENKAFKVFGQFIQHLEFKIFNRWGELMYYTTELSSAGWDGTYKGNMMPEGTYVFTAKLTDFAGRTFERSGTIVLLRKNR</sequence>
<reference evidence="2 3" key="1">
    <citation type="submission" date="2018-06" db="EMBL/GenBank/DDBJ databases">
        <title>Chryseolinea flavus sp. nov., a member of the phylum Bacteroidetes isolated from soil.</title>
        <authorList>
            <person name="Li Y."/>
            <person name="Wang J."/>
        </authorList>
    </citation>
    <scope>NUCLEOTIDE SEQUENCE [LARGE SCALE GENOMIC DNA]</scope>
    <source>
        <strain evidence="2 3">SDU1-6</strain>
    </source>
</reference>
<feature type="chain" id="PRO_5016786355" description="Gliding motility-associated C-terminal domain-containing protein" evidence="1">
    <location>
        <begin position="23"/>
        <end position="630"/>
    </location>
</feature>
<evidence type="ECO:0000313" key="3">
    <source>
        <dbReference type="Proteomes" id="UP000251889"/>
    </source>
</evidence>
<protein>
    <recommendedName>
        <fullName evidence="4">Gliding motility-associated C-terminal domain-containing protein</fullName>
    </recommendedName>
</protein>
<evidence type="ECO:0000313" key="2">
    <source>
        <dbReference type="EMBL" id="RAW01698.1"/>
    </source>
</evidence>
<dbReference type="Proteomes" id="UP000251889">
    <property type="component" value="Unassembled WGS sequence"/>
</dbReference>
<evidence type="ECO:0000256" key="1">
    <source>
        <dbReference type="SAM" id="SignalP"/>
    </source>
</evidence>
<feature type="signal peptide" evidence="1">
    <location>
        <begin position="1"/>
        <end position="22"/>
    </location>
</feature>
<dbReference type="Pfam" id="PF13585">
    <property type="entry name" value="CHU_C"/>
    <property type="match status" value="1"/>
</dbReference>
<dbReference type="EMBL" id="QMFY01000003">
    <property type="protein sequence ID" value="RAW01698.1"/>
    <property type="molecule type" value="Genomic_DNA"/>
</dbReference>
<name>A0A364Y6H3_9BACT</name>
<organism evidence="2 3">
    <name type="scientific">Pseudochryseolinea flava</name>
    <dbReference type="NCBI Taxonomy" id="2059302"/>
    <lineage>
        <taxon>Bacteria</taxon>
        <taxon>Pseudomonadati</taxon>
        <taxon>Bacteroidota</taxon>
        <taxon>Cytophagia</taxon>
        <taxon>Cytophagales</taxon>
        <taxon>Fulvivirgaceae</taxon>
        <taxon>Pseudochryseolinea</taxon>
    </lineage>
</organism>
<comment type="caution">
    <text evidence="2">The sequence shown here is derived from an EMBL/GenBank/DDBJ whole genome shotgun (WGS) entry which is preliminary data.</text>
</comment>